<feature type="signal peptide" evidence="1">
    <location>
        <begin position="1"/>
        <end position="42"/>
    </location>
</feature>
<dbReference type="Pfam" id="PF11850">
    <property type="entry name" value="DUF3370"/>
    <property type="match status" value="1"/>
</dbReference>
<sequence>MCAVTQRREPCAMTLPPGRRSLLLALPAALAATFTARTTAQAMTTSGTNHWAQSSAAGTTIGESQWTAGTPTAPGPTVAKELLRQLPGSMAGPELVVSNNPETVTGPGWLMQHARTTANRGGRARALSGTFPLYLYHQNSTGGTAYLHVLASNPGSSAVTVSARGSAWTNADKPLVQNPAQRAGTGPCHAVSADWAAGNLRAYLSPTSVAPKKVVQVARIPMTGSILDGLFEITASGGVYTYTVITTDGSLTTAVNLSQTDSAAAPGNIIGQTETTYGREAGVYGGSRWTTGRTTIDVPAAGKHLGLALNTTVRQVAALDQTAPATAALGDSSQRSWGNYGARYSVELALRNPGTQPRTARLVFGSNVTGSTDVPGNTWNGAMAVSVDGAAPRIQTAYVRPTAPRDTIGTYTVPAGATRTVTLDFVVPGLITAGSQLLLESVTG</sequence>
<dbReference type="InterPro" id="IPR021801">
    <property type="entry name" value="DUF3370"/>
</dbReference>
<gene>
    <name evidence="2" type="ORF">FY004_35360</name>
</gene>
<dbReference type="EMBL" id="VSZQ01000328">
    <property type="protein sequence ID" value="TYR47592.1"/>
    <property type="molecule type" value="Genomic_DNA"/>
</dbReference>
<feature type="chain" id="PRO_5023104005" evidence="1">
    <location>
        <begin position="43"/>
        <end position="444"/>
    </location>
</feature>
<proteinExistence type="predicted"/>
<evidence type="ECO:0000313" key="3">
    <source>
        <dbReference type="Proteomes" id="UP000323242"/>
    </source>
</evidence>
<accession>A0A5D4I4M2</accession>
<comment type="caution">
    <text evidence="2">The sequence shown here is derived from an EMBL/GenBank/DDBJ whole genome shotgun (WGS) entry which is preliminary data.</text>
</comment>
<dbReference type="AlphaFoldDB" id="A0A5D4I4M2"/>
<protein>
    <submittedName>
        <fullName evidence="2">DUF3370 family protein</fullName>
    </submittedName>
</protein>
<keyword evidence="1" id="KW-0732">Signal</keyword>
<evidence type="ECO:0000256" key="1">
    <source>
        <dbReference type="SAM" id="SignalP"/>
    </source>
</evidence>
<keyword evidence="3" id="KW-1185">Reference proteome</keyword>
<reference evidence="2 3" key="1">
    <citation type="submission" date="2019-08" db="EMBL/GenBank/DDBJ databases">
        <title>Draft genome for granaticin producer strain Streptomyces parvus C05.</title>
        <authorList>
            <person name="Gonzalez-Pimentel J.L."/>
        </authorList>
    </citation>
    <scope>NUCLEOTIDE SEQUENCE [LARGE SCALE GENOMIC DNA]</scope>
    <source>
        <strain evidence="2 3">C05</strain>
    </source>
</reference>
<name>A0A5D4I4M2_9ACTN</name>
<organism evidence="2 3">
    <name type="scientific">Streptomyces parvus</name>
    <dbReference type="NCBI Taxonomy" id="66428"/>
    <lineage>
        <taxon>Bacteria</taxon>
        <taxon>Bacillati</taxon>
        <taxon>Actinomycetota</taxon>
        <taxon>Actinomycetes</taxon>
        <taxon>Kitasatosporales</taxon>
        <taxon>Streptomycetaceae</taxon>
        <taxon>Streptomyces</taxon>
    </lineage>
</organism>
<evidence type="ECO:0000313" key="2">
    <source>
        <dbReference type="EMBL" id="TYR47592.1"/>
    </source>
</evidence>
<dbReference type="Proteomes" id="UP000323242">
    <property type="component" value="Unassembled WGS sequence"/>
</dbReference>